<dbReference type="InterPro" id="IPR028082">
    <property type="entry name" value="Peripla_BP_I"/>
</dbReference>
<keyword evidence="3" id="KW-0029">Amino-acid transport</keyword>
<feature type="domain" description="Leucine-binding protein" evidence="4">
    <location>
        <begin position="37"/>
        <end position="372"/>
    </location>
</feature>
<dbReference type="Pfam" id="PF13458">
    <property type="entry name" value="Peripla_BP_6"/>
    <property type="match status" value="1"/>
</dbReference>
<dbReference type="SUPFAM" id="SSF53822">
    <property type="entry name" value="Periplasmic binding protein-like I"/>
    <property type="match status" value="1"/>
</dbReference>
<dbReference type="PANTHER" id="PTHR30483">
    <property type="entry name" value="LEUCINE-SPECIFIC-BINDING PROTEIN"/>
    <property type="match status" value="1"/>
</dbReference>
<keyword evidence="3" id="KW-0813">Transport</keyword>
<dbReference type="GO" id="GO:0006865">
    <property type="term" value="P:amino acid transport"/>
    <property type="evidence" value="ECO:0007669"/>
    <property type="project" value="UniProtKB-KW"/>
</dbReference>
<evidence type="ECO:0000256" key="2">
    <source>
        <dbReference type="ARBA" id="ARBA00022729"/>
    </source>
</evidence>
<dbReference type="PANTHER" id="PTHR30483:SF6">
    <property type="entry name" value="PERIPLASMIC BINDING PROTEIN OF ABC TRANSPORTER FOR NATURAL AMINO ACIDS"/>
    <property type="match status" value="1"/>
</dbReference>
<gene>
    <name evidence="5" type="ORF">Asru_0088_14</name>
</gene>
<dbReference type="OrthoDB" id="5450279at2"/>
<protein>
    <submittedName>
        <fullName evidence="5">ABC branched-chain amino acid permease</fullName>
    </submittedName>
</protein>
<dbReference type="Proteomes" id="UP000032680">
    <property type="component" value="Unassembled WGS sequence"/>
</dbReference>
<evidence type="ECO:0000313" key="5">
    <source>
        <dbReference type="EMBL" id="GAN76391.1"/>
    </source>
</evidence>
<dbReference type="InterPro" id="IPR006311">
    <property type="entry name" value="TAT_signal"/>
</dbReference>
<name>A0A0D6P4X1_9PROT</name>
<dbReference type="AlphaFoldDB" id="A0A0D6P4X1"/>
<keyword evidence="2" id="KW-0732">Signal</keyword>
<evidence type="ECO:0000256" key="1">
    <source>
        <dbReference type="ARBA" id="ARBA00010062"/>
    </source>
</evidence>
<evidence type="ECO:0000256" key="3">
    <source>
        <dbReference type="ARBA" id="ARBA00022970"/>
    </source>
</evidence>
<dbReference type="InterPro" id="IPR051010">
    <property type="entry name" value="BCAA_transport"/>
</dbReference>
<reference evidence="5 6" key="1">
    <citation type="submission" date="2012-11" db="EMBL/GenBank/DDBJ databases">
        <title>Whole genome sequence of Acidisphaera rubrifaciens HS-AP3.</title>
        <authorList>
            <person name="Azuma Y."/>
            <person name="Higashiura N."/>
            <person name="Hirakawa H."/>
            <person name="Matsushita K."/>
        </authorList>
    </citation>
    <scope>NUCLEOTIDE SEQUENCE [LARGE SCALE GENOMIC DNA]</scope>
    <source>
        <strain evidence="5 6">HS-AP3</strain>
    </source>
</reference>
<dbReference type="InterPro" id="IPR028081">
    <property type="entry name" value="Leu-bd"/>
</dbReference>
<dbReference type="EMBL" id="BANB01000088">
    <property type="protein sequence ID" value="GAN76391.1"/>
    <property type="molecule type" value="Genomic_DNA"/>
</dbReference>
<dbReference type="RefSeq" id="WP_048860190.1">
    <property type="nucleotide sequence ID" value="NZ_BANB01000088.1"/>
</dbReference>
<proteinExistence type="inferred from homology"/>
<organism evidence="5 6">
    <name type="scientific">Acidisphaera rubrifaciens HS-AP3</name>
    <dbReference type="NCBI Taxonomy" id="1231350"/>
    <lineage>
        <taxon>Bacteria</taxon>
        <taxon>Pseudomonadati</taxon>
        <taxon>Pseudomonadota</taxon>
        <taxon>Alphaproteobacteria</taxon>
        <taxon>Acetobacterales</taxon>
        <taxon>Acetobacteraceae</taxon>
        <taxon>Acidisphaera</taxon>
    </lineage>
</organism>
<comment type="caution">
    <text evidence="5">The sequence shown here is derived from an EMBL/GenBank/DDBJ whole genome shotgun (WGS) entry which is preliminary data.</text>
</comment>
<keyword evidence="6" id="KW-1185">Reference proteome</keyword>
<sequence length="424" mass="45657">MTQHDPKQTTRRRVLGGIAGGLAAPFVAPALAQGNKPIRVALAVCQSGPAGVADHADYLNGARMAVDEINAAGGARGRQMVLDIYDIDILTPEGTQTTYRKIAAARPHASGTAFSLIPLVSFDALSSWKAPHLHGNPTLGGCEAVKAHPDKYGMIFEVCPPENYYGLMFPRFLETVAGGGVWKPINNKVHIVREALAYNQGIARACVAALKTSKFELAKITDIQFPVQDWGPVMEDLHASGAGSIMIDHWVGAEEAAFCQTFISDPVKGALVYLQYGPSQPEFLNLAGDAANGFVWSTVIGAYDDARGAAFRAKYKKLHPGIMGLCYTANAYDAMHILKAAWEKADPDDLAAVNQAIRTSTHRGICGAYTFEPGMQAALQYPLQTQDLDKGLAQLFFQVQGGQHKIIEPTQLAETKFMAAPWMS</sequence>
<accession>A0A0D6P4X1</accession>
<dbReference type="PROSITE" id="PS51318">
    <property type="entry name" value="TAT"/>
    <property type="match status" value="1"/>
</dbReference>
<comment type="similarity">
    <text evidence="1">Belongs to the leucine-binding protein family.</text>
</comment>
<dbReference type="Gene3D" id="3.40.50.2300">
    <property type="match status" value="2"/>
</dbReference>
<evidence type="ECO:0000313" key="6">
    <source>
        <dbReference type="Proteomes" id="UP000032680"/>
    </source>
</evidence>
<evidence type="ECO:0000259" key="4">
    <source>
        <dbReference type="Pfam" id="PF13458"/>
    </source>
</evidence>